<proteinExistence type="predicted"/>
<accession>A0A2U3LPH1</accession>
<gene>
    <name evidence="1" type="ORF">SBF1_7000001</name>
</gene>
<protein>
    <recommendedName>
        <fullName evidence="3">PepSY domain-containing protein</fullName>
    </recommendedName>
</protein>
<dbReference type="AlphaFoldDB" id="A0A2U3LPH1"/>
<dbReference type="EMBL" id="OMOF01000669">
    <property type="protein sequence ID" value="SPF53823.1"/>
    <property type="molecule type" value="Genomic_DNA"/>
</dbReference>
<dbReference type="Proteomes" id="UP000238916">
    <property type="component" value="Unassembled WGS sequence"/>
</dbReference>
<evidence type="ECO:0008006" key="3">
    <source>
        <dbReference type="Google" id="ProtNLM"/>
    </source>
</evidence>
<evidence type="ECO:0000313" key="2">
    <source>
        <dbReference type="Proteomes" id="UP000238916"/>
    </source>
</evidence>
<organism evidence="1 2">
    <name type="scientific">Candidatus Desulfosporosinus infrequens</name>
    <dbReference type="NCBI Taxonomy" id="2043169"/>
    <lineage>
        <taxon>Bacteria</taxon>
        <taxon>Bacillati</taxon>
        <taxon>Bacillota</taxon>
        <taxon>Clostridia</taxon>
        <taxon>Eubacteriales</taxon>
        <taxon>Desulfitobacteriaceae</taxon>
        <taxon>Desulfosporosinus</taxon>
    </lineage>
</organism>
<reference evidence="2" key="1">
    <citation type="submission" date="2018-02" db="EMBL/GenBank/DDBJ databases">
        <authorList>
            <person name="Hausmann B."/>
        </authorList>
    </citation>
    <scope>NUCLEOTIDE SEQUENCE [LARGE SCALE GENOMIC DNA]</scope>
    <source>
        <strain evidence="2">Peat soil MAG SbF1</strain>
    </source>
</reference>
<name>A0A2U3LPH1_9FIRM</name>
<evidence type="ECO:0000313" key="1">
    <source>
        <dbReference type="EMBL" id="SPF53823.1"/>
    </source>
</evidence>
<dbReference type="OrthoDB" id="10005240at2"/>
<sequence>MFNTPPKSLKVNVTKDQAVATARITAEKKGFKTFSDAKLDVEQASDYWTSQGSPKSADYCTLVWVVTFKDSSQNRARIYVDTLTGLVVGGGQAI</sequence>